<proteinExistence type="predicted"/>
<name>A0AA38M3W1_9CUCU</name>
<sequence length="90" mass="10207">MSARNNLCCSQVKQSLFRRKVAGVDMSVRHSIQPAIRSSIVLTTYPAIHAIAADSQFSGWHFLCKKGFIMCTINFLQINVNCRPTRENMF</sequence>
<evidence type="ECO:0000313" key="2">
    <source>
        <dbReference type="Proteomes" id="UP001168821"/>
    </source>
</evidence>
<dbReference type="AlphaFoldDB" id="A0AA38M3W1"/>
<evidence type="ECO:0000313" key="1">
    <source>
        <dbReference type="EMBL" id="KAJ3641874.1"/>
    </source>
</evidence>
<gene>
    <name evidence="1" type="ORF">Zmor_028344</name>
</gene>
<dbReference type="Proteomes" id="UP001168821">
    <property type="component" value="Unassembled WGS sequence"/>
</dbReference>
<protein>
    <submittedName>
        <fullName evidence="1">Uncharacterized protein</fullName>
    </submittedName>
</protein>
<accession>A0AA38M3W1</accession>
<keyword evidence="2" id="KW-1185">Reference proteome</keyword>
<organism evidence="1 2">
    <name type="scientific">Zophobas morio</name>
    <dbReference type="NCBI Taxonomy" id="2755281"/>
    <lineage>
        <taxon>Eukaryota</taxon>
        <taxon>Metazoa</taxon>
        <taxon>Ecdysozoa</taxon>
        <taxon>Arthropoda</taxon>
        <taxon>Hexapoda</taxon>
        <taxon>Insecta</taxon>
        <taxon>Pterygota</taxon>
        <taxon>Neoptera</taxon>
        <taxon>Endopterygota</taxon>
        <taxon>Coleoptera</taxon>
        <taxon>Polyphaga</taxon>
        <taxon>Cucujiformia</taxon>
        <taxon>Tenebrionidae</taxon>
        <taxon>Zophobas</taxon>
    </lineage>
</organism>
<reference evidence="1" key="1">
    <citation type="journal article" date="2023" name="G3 (Bethesda)">
        <title>Whole genome assemblies of Zophobas morio and Tenebrio molitor.</title>
        <authorList>
            <person name="Kaur S."/>
            <person name="Stinson S.A."/>
            <person name="diCenzo G.C."/>
        </authorList>
    </citation>
    <scope>NUCLEOTIDE SEQUENCE</scope>
    <source>
        <strain evidence="1">QUZm001</strain>
    </source>
</reference>
<dbReference type="EMBL" id="JALNTZ010000009">
    <property type="protein sequence ID" value="KAJ3641874.1"/>
    <property type="molecule type" value="Genomic_DNA"/>
</dbReference>
<comment type="caution">
    <text evidence="1">The sequence shown here is derived from an EMBL/GenBank/DDBJ whole genome shotgun (WGS) entry which is preliminary data.</text>
</comment>